<keyword evidence="1" id="KW-1133">Transmembrane helix</keyword>
<proteinExistence type="predicted"/>
<comment type="caution">
    <text evidence="2">The sequence shown here is derived from an EMBL/GenBank/DDBJ whole genome shotgun (WGS) entry which is preliminary data.</text>
</comment>
<evidence type="ECO:0008006" key="4">
    <source>
        <dbReference type="Google" id="ProtNLM"/>
    </source>
</evidence>
<dbReference type="Gene3D" id="1.20.1070.10">
    <property type="entry name" value="Rhodopsin 7-helix transmembrane proteins"/>
    <property type="match status" value="1"/>
</dbReference>
<organism evidence="2 3">
    <name type="scientific">Pocillopora damicornis</name>
    <name type="common">Cauliflower coral</name>
    <name type="synonym">Millepora damicornis</name>
    <dbReference type="NCBI Taxonomy" id="46731"/>
    <lineage>
        <taxon>Eukaryota</taxon>
        <taxon>Metazoa</taxon>
        <taxon>Cnidaria</taxon>
        <taxon>Anthozoa</taxon>
        <taxon>Hexacorallia</taxon>
        <taxon>Scleractinia</taxon>
        <taxon>Astrocoeniina</taxon>
        <taxon>Pocilloporidae</taxon>
        <taxon>Pocillopora</taxon>
    </lineage>
</organism>
<keyword evidence="1" id="KW-0472">Membrane</keyword>
<evidence type="ECO:0000313" key="2">
    <source>
        <dbReference type="EMBL" id="RMX36979.1"/>
    </source>
</evidence>
<keyword evidence="1" id="KW-0812">Transmembrane</keyword>
<evidence type="ECO:0000256" key="1">
    <source>
        <dbReference type="SAM" id="Phobius"/>
    </source>
</evidence>
<keyword evidence="3" id="KW-1185">Reference proteome</keyword>
<feature type="transmembrane region" description="Helical" evidence="1">
    <location>
        <begin position="6"/>
        <end position="26"/>
    </location>
</feature>
<dbReference type="AlphaFoldDB" id="A0A3M6T6N7"/>
<gene>
    <name evidence="2" type="ORF">pdam_00005076</name>
</gene>
<dbReference type="Proteomes" id="UP000275408">
    <property type="component" value="Unassembled WGS sequence"/>
</dbReference>
<accession>A0A3M6T6N7</accession>
<dbReference type="EMBL" id="RCHS01004212">
    <property type="protein sequence ID" value="RMX36979.1"/>
    <property type="molecule type" value="Genomic_DNA"/>
</dbReference>
<name>A0A3M6T6N7_POCDA</name>
<protein>
    <recommendedName>
        <fullName evidence="4">G-protein coupled receptors family 1 profile domain-containing protein</fullName>
    </recommendedName>
</protein>
<reference evidence="2 3" key="1">
    <citation type="journal article" date="2018" name="Sci. Rep.">
        <title>Comparative analysis of the Pocillopora damicornis genome highlights role of immune system in coral evolution.</title>
        <authorList>
            <person name="Cunning R."/>
            <person name="Bay R.A."/>
            <person name="Gillette P."/>
            <person name="Baker A.C."/>
            <person name="Traylor-Knowles N."/>
        </authorList>
    </citation>
    <scope>NUCLEOTIDE SEQUENCE [LARGE SCALE GENOMIC DNA]</scope>
    <source>
        <strain evidence="2">RSMAS</strain>
        <tissue evidence="2">Whole animal</tissue>
    </source>
</reference>
<sequence length="92" mass="10604">MDKYPLSLPPTSFLSVISVCYISIYVKVRRSRHPQHHVADGLKERRLTSTLFLFILRSLLTSLPKVSYLGVSNFPELIFRLSFPSFYDIGLN</sequence>
<evidence type="ECO:0000313" key="3">
    <source>
        <dbReference type="Proteomes" id="UP000275408"/>
    </source>
</evidence>